<evidence type="ECO:0000256" key="1">
    <source>
        <dbReference type="SAM" id="Phobius"/>
    </source>
</evidence>
<dbReference type="UCSC" id="Y5H2B.7">
    <property type="organism name" value="c. elegans"/>
</dbReference>
<dbReference type="InterPro" id="IPR019425">
    <property type="entry name" value="7TM_GPCR_serpentine_rcpt_Srt"/>
</dbReference>
<dbReference type="PaxDb" id="6239-Y5H2B.7"/>
<organism evidence="2 3">
    <name type="scientific">Caenorhabditis elegans</name>
    <dbReference type="NCBI Taxonomy" id="6239"/>
    <lineage>
        <taxon>Eukaryota</taxon>
        <taxon>Metazoa</taxon>
        <taxon>Ecdysozoa</taxon>
        <taxon>Nematoda</taxon>
        <taxon>Chromadorea</taxon>
        <taxon>Rhabditida</taxon>
        <taxon>Rhabditina</taxon>
        <taxon>Rhabditomorpha</taxon>
        <taxon>Rhabditoidea</taxon>
        <taxon>Rhabditidae</taxon>
        <taxon>Peloderinae</taxon>
        <taxon>Caenorhabditis</taxon>
    </lineage>
</organism>
<dbReference type="FunCoup" id="Q966A1">
    <property type="interactions" value="3"/>
</dbReference>
<evidence type="ECO:0000313" key="3">
    <source>
        <dbReference type="Proteomes" id="UP000001940"/>
    </source>
</evidence>
<protein>
    <submittedName>
        <fullName evidence="2">Serpentine Receptor, class T</fullName>
    </submittedName>
</protein>
<feature type="transmembrane region" description="Helical" evidence="1">
    <location>
        <begin position="244"/>
        <end position="268"/>
    </location>
</feature>
<evidence type="ECO:0000313" key="4">
    <source>
        <dbReference type="WormBase" id="Y5H2B.7"/>
    </source>
</evidence>
<feature type="transmembrane region" description="Helical" evidence="1">
    <location>
        <begin position="202"/>
        <end position="223"/>
    </location>
</feature>
<sequence>MDSIIIYGSIEKIPLYNCSAHSASEWSELDGEKWPMVGAGLIAYGIVIDLLYLPILLIMLEKELFEKSCFKIMFLLGVTDFFTLIIISILTGWFAINGAVYCTYPRIMYISGTIVCALWCSSCMSALLLVANRILGMSKPTWAAMIFDGKKTYIVLMFPVLYFIFFMFNTPVVFSSKYFAWMYTPLIFPDRNLEYFNRPHTINNFSVVTLTCIVYTPFRIIIANQFKKLIHGDSPQLQNAKTQVFLQSTFICAVNQFGSLIYVIMNVIVVPGWLIMSAHFIWQFVHGCPVLIYLTLNETIRVRFVQKLKLNVIFGNKVLPSTTTNTTMNTPNN</sequence>
<feature type="transmembrane region" description="Helical" evidence="1">
    <location>
        <begin position="152"/>
        <end position="174"/>
    </location>
</feature>
<proteinExistence type="predicted"/>
<dbReference type="PhylomeDB" id="Q966A1"/>
<keyword evidence="1" id="KW-0812">Transmembrane</keyword>
<accession>Q966A1</accession>
<feature type="transmembrane region" description="Helical" evidence="1">
    <location>
        <begin position="36"/>
        <end position="60"/>
    </location>
</feature>
<dbReference type="OrthoDB" id="5875846at2759"/>
<feature type="transmembrane region" description="Helical" evidence="1">
    <location>
        <begin position="274"/>
        <end position="296"/>
    </location>
</feature>
<evidence type="ECO:0000313" key="2">
    <source>
        <dbReference type="EMBL" id="CCD67438.1"/>
    </source>
</evidence>
<dbReference type="OMA" id="PRIMYIS"/>
<dbReference type="STRING" id="6239.Y5H2B.7.1"/>
<name>Q966A1_CAEEL</name>
<dbReference type="eggNOG" id="ENOG502SNCU">
    <property type="taxonomic scope" value="Eukaryota"/>
</dbReference>
<dbReference type="HOGENOM" id="CLU_053041_3_0_1"/>
<dbReference type="SMR" id="Q966A1"/>
<dbReference type="EMBL" id="BX284605">
    <property type="protein sequence ID" value="CCD67438.1"/>
    <property type="molecule type" value="Genomic_DNA"/>
</dbReference>
<dbReference type="InParanoid" id="Q966A1"/>
<keyword evidence="2" id="KW-0675">Receptor</keyword>
<dbReference type="PANTHER" id="PTHR23021:SF11">
    <property type="entry name" value="SERPENTINE RECEPTOR, CLASS T"/>
    <property type="match status" value="1"/>
</dbReference>
<keyword evidence="1" id="KW-0472">Membrane</keyword>
<feature type="transmembrane region" description="Helical" evidence="1">
    <location>
        <begin position="108"/>
        <end position="131"/>
    </location>
</feature>
<dbReference type="AGR" id="WB:WBGene00021169"/>
<dbReference type="GeneID" id="189365"/>
<keyword evidence="3" id="KW-1185">Reference proteome</keyword>
<dbReference type="PANTHER" id="PTHR23021">
    <property type="entry name" value="SERPENTINE RECEPTOR, CLASS T"/>
    <property type="match status" value="1"/>
</dbReference>
<feature type="transmembrane region" description="Helical" evidence="1">
    <location>
        <begin position="72"/>
        <end position="96"/>
    </location>
</feature>
<dbReference type="Pfam" id="PF10321">
    <property type="entry name" value="7TM_GPCR_Srt"/>
    <property type="match status" value="1"/>
</dbReference>
<dbReference type="CTD" id="189365"/>
<dbReference type="WormBase" id="Y5H2B.7">
    <property type="protein sequence ID" value="CE38009"/>
    <property type="gene ID" value="WBGene00021169"/>
    <property type="gene designation" value="srt-40"/>
</dbReference>
<dbReference type="RefSeq" id="NP_503600.2">
    <property type="nucleotide sequence ID" value="NM_071199.2"/>
</dbReference>
<dbReference type="SUPFAM" id="SSF81321">
    <property type="entry name" value="Family A G protein-coupled receptor-like"/>
    <property type="match status" value="1"/>
</dbReference>
<reference evidence="2 3" key="1">
    <citation type="journal article" date="1998" name="Science">
        <title>Genome sequence of the nematode C. elegans: a platform for investigating biology.</title>
        <authorList>
            <consortium name="The C. elegans sequencing consortium"/>
            <person name="Sulson J.E."/>
            <person name="Waterston R."/>
        </authorList>
    </citation>
    <scope>NUCLEOTIDE SEQUENCE [LARGE SCALE GENOMIC DNA]</scope>
    <source>
        <strain evidence="2 3">Bristol N2</strain>
    </source>
</reference>
<dbReference type="Proteomes" id="UP000001940">
    <property type="component" value="Chromosome V"/>
</dbReference>
<keyword evidence="1" id="KW-1133">Transmembrane helix</keyword>
<dbReference type="AlphaFoldDB" id="Q966A1"/>
<gene>
    <name evidence="2 4" type="primary">srt-40</name>
    <name evidence="2" type="ORF">CELE_Y5H2B.7</name>
    <name evidence="4" type="ORF">Y5H2B.7</name>
</gene>
<dbReference type="KEGG" id="cel:CELE_Y5H2B.7"/>